<proteinExistence type="predicted"/>
<dbReference type="Proteomes" id="UP000887116">
    <property type="component" value="Unassembled WGS sequence"/>
</dbReference>
<dbReference type="EMBL" id="BMAO01021251">
    <property type="protein sequence ID" value="GFQ73099.1"/>
    <property type="molecule type" value="Genomic_DNA"/>
</dbReference>
<protein>
    <submittedName>
        <fullName evidence="1">Uncharacterized protein</fullName>
    </submittedName>
</protein>
<evidence type="ECO:0000313" key="2">
    <source>
        <dbReference type="Proteomes" id="UP000887116"/>
    </source>
</evidence>
<comment type="caution">
    <text evidence="1">The sequence shown here is derived from an EMBL/GenBank/DDBJ whole genome shotgun (WGS) entry which is preliminary data.</text>
</comment>
<accession>A0A8X6KGI5</accession>
<reference evidence="1" key="1">
    <citation type="submission" date="2020-07" db="EMBL/GenBank/DDBJ databases">
        <title>Multicomponent nature underlies the extraordinary mechanical properties of spider dragline silk.</title>
        <authorList>
            <person name="Kono N."/>
            <person name="Nakamura H."/>
            <person name="Mori M."/>
            <person name="Yoshida Y."/>
            <person name="Ohtoshi R."/>
            <person name="Malay A.D."/>
            <person name="Moran D.A.P."/>
            <person name="Tomita M."/>
            <person name="Numata K."/>
            <person name="Arakawa K."/>
        </authorList>
    </citation>
    <scope>NUCLEOTIDE SEQUENCE</scope>
</reference>
<dbReference type="AlphaFoldDB" id="A0A8X6KGI5"/>
<evidence type="ECO:0000313" key="1">
    <source>
        <dbReference type="EMBL" id="GFQ73099.1"/>
    </source>
</evidence>
<dbReference type="PANTHER" id="PTHR46060">
    <property type="entry name" value="MARINER MOS1 TRANSPOSASE-LIKE PROTEIN"/>
    <property type="match status" value="1"/>
</dbReference>
<gene>
    <name evidence="1" type="ORF">TNCT_321511</name>
</gene>
<name>A0A8X6KGI5_TRICU</name>
<organism evidence="1 2">
    <name type="scientific">Trichonephila clavata</name>
    <name type="common">Joro spider</name>
    <name type="synonym">Nephila clavata</name>
    <dbReference type="NCBI Taxonomy" id="2740835"/>
    <lineage>
        <taxon>Eukaryota</taxon>
        <taxon>Metazoa</taxon>
        <taxon>Ecdysozoa</taxon>
        <taxon>Arthropoda</taxon>
        <taxon>Chelicerata</taxon>
        <taxon>Arachnida</taxon>
        <taxon>Araneae</taxon>
        <taxon>Araneomorphae</taxon>
        <taxon>Entelegynae</taxon>
        <taxon>Araneoidea</taxon>
        <taxon>Nephilidae</taxon>
        <taxon>Trichonephila</taxon>
    </lineage>
</organism>
<dbReference type="OrthoDB" id="616263at2759"/>
<keyword evidence="2" id="KW-1185">Reference proteome</keyword>
<sequence length="79" mass="9055">MKAVYSDGCMDVKNVRKWAWCAKSCCADEMSIFDENSPGRPISATCDNNKSRVDAMIEVNRRIKQRDIALELGIRQKRM</sequence>
<dbReference type="InterPro" id="IPR052709">
    <property type="entry name" value="Transposase-MT_Hybrid"/>
</dbReference>
<dbReference type="PANTHER" id="PTHR46060:SF1">
    <property type="entry name" value="MARINER MOS1 TRANSPOSASE-LIKE PROTEIN"/>
    <property type="match status" value="1"/>
</dbReference>